<gene>
    <name evidence="1" type="ORF">GPM918_LOCUS20483</name>
    <name evidence="2" type="ORF">SRO942_LOCUS20480</name>
</gene>
<dbReference type="Proteomes" id="UP000681722">
    <property type="component" value="Unassembled WGS sequence"/>
</dbReference>
<organism evidence="1 3">
    <name type="scientific">Didymodactylos carnosus</name>
    <dbReference type="NCBI Taxonomy" id="1234261"/>
    <lineage>
        <taxon>Eukaryota</taxon>
        <taxon>Metazoa</taxon>
        <taxon>Spiralia</taxon>
        <taxon>Gnathifera</taxon>
        <taxon>Rotifera</taxon>
        <taxon>Eurotatoria</taxon>
        <taxon>Bdelloidea</taxon>
        <taxon>Philodinida</taxon>
        <taxon>Philodinidae</taxon>
        <taxon>Didymodactylos</taxon>
    </lineage>
</organism>
<dbReference type="Proteomes" id="UP000663829">
    <property type="component" value="Unassembled WGS sequence"/>
</dbReference>
<keyword evidence="3" id="KW-1185">Reference proteome</keyword>
<evidence type="ECO:0000313" key="2">
    <source>
        <dbReference type="EMBL" id="CAF3900571.1"/>
    </source>
</evidence>
<proteinExistence type="predicted"/>
<dbReference type="EMBL" id="CAJOBC010006483">
    <property type="protein sequence ID" value="CAF3900571.1"/>
    <property type="molecule type" value="Genomic_DNA"/>
</dbReference>
<evidence type="ECO:0000313" key="3">
    <source>
        <dbReference type="Proteomes" id="UP000663829"/>
    </source>
</evidence>
<sequence>MFPYLSKCQKYFDLPFSPFLSTTPPSAGTQLEKSSLSETYLTKLPKKQQEIIEKLRSNGTTPLGGGTNISAEVAKAVAEALKTNQTLTTLYMWNNNVSNEGVKTVAEAVKKNKMCDVNY</sequence>
<dbReference type="AlphaFoldDB" id="A0A814RSI6"/>
<dbReference type="OrthoDB" id="120976at2759"/>
<dbReference type="EMBL" id="CAJNOQ010006483">
    <property type="protein sequence ID" value="CAF1136843.1"/>
    <property type="molecule type" value="Genomic_DNA"/>
</dbReference>
<reference evidence="1" key="1">
    <citation type="submission" date="2021-02" db="EMBL/GenBank/DDBJ databases">
        <authorList>
            <person name="Nowell W R."/>
        </authorList>
    </citation>
    <scope>NUCLEOTIDE SEQUENCE</scope>
</reference>
<name>A0A814RSI6_9BILA</name>
<dbReference type="InterPro" id="IPR032675">
    <property type="entry name" value="LRR_dom_sf"/>
</dbReference>
<dbReference type="SUPFAM" id="SSF52047">
    <property type="entry name" value="RNI-like"/>
    <property type="match status" value="1"/>
</dbReference>
<dbReference type="Gene3D" id="3.80.10.10">
    <property type="entry name" value="Ribonuclease Inhibitor"/>
    <property type="match status" value="1"/>
</dbReference>
<evidence type="ECO:0000313" key="1">
    <source>
        <dbReference type="EMBL" id="CAF1136843.1"/>
    </source>
</evidence>
<protein>
    <submittedName>
        <fullName evidence="1">Uncharacterized protein</fullName>
    </submittedName>
</protein>
<comment type="caution">
    <text evidence="1">The sequence shown here is derived from an EMBL/GenBank/DDBJ whole genome shotgun (WGS) entry which is preliminary data.</text>
</comment>
<accession>A0A814RSI6</accession>